<dbReference type="OrthoDB" id="9992480at2759"/>
<dbReference type="OMA" id="YPFQEPH"/>
<accession>A0A8W8L587</accession>
<sequence length="474" mass="54221">MSQNPVTPQNVEETMPPPSYEEVMGHQALSSVKANVPQEQLPPLAYIDIMPRCLNPGNMKNKVPPEYDRFSTLIGAANYWLRANPSYGVWKCETVERKVESNGGIVMDKMIFHESTYGFNVLVRGLRLWLHVKDPSTPSQQLGLLNKVPHTTDIDLTPQLSHPFAVFLFRHPLFIQTYGYSMTTYEGLEKTLESLNDDLKRNPLQGSILNVESAILKVSEGREKAVIDPDNTVCHENGGKMKRYTQIMRVFYVIGEPANETIGMKDFVPSITRPPDLATHAQFQTFDDVMMRFCKWLPHQTGIKMVNIQTYDIRYTETMGHLEILSDQTDDIDDGMSDRLFLKTLRVFYVTKPSVKPPPQVSFVTSKQFLPIRTGERSFESMSQTMFRIEAWLKVTGIPVYNVETVRFLYREPLKLGVDDKRTNYTSFSGIGKYYVTAIRVYFLYPFQEPHPSYLPPALPWDPSQKTSSTCAIQ</sequence>
<dbReference type="EnsemblMetazoa" id="G26665.3">
    <property type="protein sequence ID" value="G26665.3:cds"/>
    <property type="gene ID" value="G26665"/>
</dbReference>
<keyword evidence="2" id="KW-1185">Reference proteome</keyword>
<dbReference type="EnsemblMetazoa" id="G26665.1">
    <property type="protein sequence ID" value="G26665.1:cds"/>
    <property type="gene ID" value="G26665"/>
</dbReference>
<reference evidence="1" key="1">
    <citation type="submission" date="2022-08" db="UniProtKB">
        <authorList>
            <consortium name="EnsemblMetazoa"/>
        </authorList>
    </citation>
    <scope>IDENTIFICATION</scope>
    <source>
        <strain evidence="1">05x7-T-G4-1.051#20</strain>
    </source>
</reference>
<organism evidence="1 2">
    <name type="scientific">Magallana gigas</name>
    <name type="common">Pacific oyster</name>
    <name type="synonym">Crassostrea gigas</name>
    <dbReference type="NCBI Taxonomy" id="29159"/>
    <lineage>
        <taxon>Eukaryota</taxon>
        <taxon>Metazoa</taxon>
        <taxon>Spiralia</taxon>
        <taxon>Lophotrochozoa</taxon>
        <taxon>Mollusca</taxon>
        <taxon>Bivalvia</taxon>
        <taxon>Autobranchia</taxon>
        <taxon>Pteriomorphia</taxon>
        <taxon>Ostreida</taxon>
        <taxon>Ostreoidea</taxon>
        <taxon>Ostreidae</taxon>
        <taxon>Magallana</taxon>
    </lineage>
</organism>
<evidence type="ECO:0000313" key="2">
    <source>
        <dbReference type="Proteomes" id="UP000005408"/>
    </source>
</evidence>
<dbReference type="AlphaFoldDB" id="A0A8W8L587"/>
<proteinExistence type="predicted"/>
<dbReference type="Proteomes" id="UP000005408">
    <property type="component" value="Unassembled WGS sequence"/>
</dbReference>
<dbReference type="EnsemblMetazoa" id="G26665.2">
    <property type="protein sequence ID" value="G26665.2:cds"/>
    <property type="gene ID" value="G26665"/>
</dbReference>
<name>A0A8W8L587_MAGGI</name>
<evidence type="ECO:0000313" key="1">
    <source>
        <dbReference type="EnsemblMetazoa" id="G26665.1:cds"/>
    </source>
</evidence>
<protein>
    <submittedName>
        <fullName evidence="1">Uncharacterized protein</fullName>
    </submittedName>
</protein>